<dbReference type="AlphaFoldDB" id="A0A934U1N8"/>
<comment type="caution">
    <text evidence="2">The sequence shown here is derived from an EMBL/GenBank/DDBJ whole genome shotgun (WGS) entry which is preliminary data.</text>
</comment>
<evidence type="ECO:0000313" key="2">
    <source>
        <dbReference type="EMBL" id="MBK6087689.1"/>
    </source>
</evidence>
<feature type="transmembrane region" description="Helical" evidence="1">
    <location>
        <begin position="117"/>
        <end position="142"/>
    </location>
</feature>
<evidence type="ECO:0000313" key="3">
    <source>
        <dbReference type="Proteomes" id="UP000633365"/>
    </source>
</evidence>
<proteinExistence type="predicted"/>
<keyword evidence="3" id="KW-1185">Reference proteome</keyword>
<keyword evidence="1" id="KW-0472">Membrane</keyword>
<keyword evidence="1" id="KW-0812">Transmembrane</keyword>
<gene>
    <name evidence="2" type="ORF">JKK62_03315</name>
</gene>
<feature type="transmembrane region" description="Helical" evidence="1">
    <location>
        <begin position="90"/>
        <end position="111"/>
    </location>
</feature>
<protein>
    <submittedName>
        <fullName evidence="2">Uncharacterized protein</fullName>
    </submittedName>
</protein>
<organism evidence="2 3">
    <name type="scientific">Ruminococcus difficilis</name>
    <dbReference type="NCBI Taxonomy" id="2763069"/>
    <lineage>
        <taxon>Bacteria</taxon>
        <taxon>Bacillati</taxon>
        <taxon>Bacillota</taxon>
        <taxon>Clostridia</taxon>
        <taxon>Eubacteriales</taxon>
        <taxon>Oscillospiraceae</taxon>
        <taxon>Ruminococcus</taxon>
    </lineage>
</organism>
<evidence type="ECO:0000256" key="1">
    <source>
        <dbReference type="SAM" id="Phobius"/>
    </source>
</evidence>
<feature type="transmembrane region" description="Helical" evidence="1">
    <location>
        <begin position="12"/>
        <end position="34"/>
    </location>
</feature>
<dbReference type="Proteomes" id="UP000633365">
    <property type="component" value="Unassembled WGS sequence"/>
</dbReference>
<dbReference type="RefSeq" id="WP_201426987.1">
    <property type="nucleotide sequence ID" value="NZ_JAEQMG010000040.1"/>
</dbReference>
<accession>A0A934U1N8</accession>
<name>A0A934U1N8_9FIRM</name>
<feature type="transmembrane region" description="Helical" evidence="1">
    <location>
        <begin position="54"/>
        <end position="78"/>
    </location>
</feature>
<sequence length="226" mass="24747">MMFPKARKGVTKIFIAELFTLIAGVIGGILYVIVTQAGGIDNFSFEGNNSSSQIVLICFIVAAALLLLSGLLKIIGYIQAAGDEEYFTRAIIYAVIGVVLYVIAGFLQNQTSVVMEWIYTIVIAISELMQLLVMTSTINGLCELSYRCRRDDLESRGSTINKIIGTVFSLNIALVIGGRVLRLFVSENIVNTITMIVAIIIVILTVIAYILYLGYLGKVSSMLRRN</sequence>
<feature type="transmembrane region" description="Helical" evidence="1">
    <location>
        <begin position="163"/>
        <end position="181"/>
    </location>
</feature>
<dbReference type="EMBL" id="JAEQMG010000040">
    <property type="protein sequence ID" value="MBK6087689.1"/>
    <property type="molecule type" value="Genomic_DNA"/>
</dbReference>
<keyword evidence="1" id="KW-1133">Transmembrane helix</keyword>
<feature type="transmembrane region" description="Helical" evidence="1">
    <location>
        <begin position="193"/>
        <end position="216"/>
    </location>
</feature>
<reference evidence="2" key="1">
    <citation type="submission" date="2021-01" db="EMBL/GenBank/DDBJ databases">
        <title>Genome public.</title>
        <authorList>
            <person name="Liu C."/>
            <person name="Sun Q."/>
        </authorList>
    </citation>
    <scope>NUCLEOTIDE SEQUENCE</scope>
    <source>
        <strain evidence="2">M6</strain>
    </source>
</reference>